<evidence type="ECO:0000256" key="4">
    <source>
        <dbReference type="SAM" id="SignalP"/>
    </source>
</evidence>
<evidence type="ECO:0000256" key="2">
    <source>
        <dbReference type="ARBA" id="ARBA00022737"/>
    </source>
</evidence>
<feature type="compositionally biased region" description="Low complexity" evidence="3">
    <location>
        <begin position="1040"/>
        <end position="1049"/>
    </location>
</feature>
<dbReference type="SUPFAM" id="SSF50965">
    <property type="entry name" value="Galactose oxidase, central domain"/>
    <property type="match status" value="1"/>
</dbReference>
<dbReference type="PANTHER" id="PTHR46093:SF18">
    <property type="entry name" value="FIBRONECTIN TYPE-III DOMAIN-CONTAINING PROTEIN"/>
    <property type="match status" value="1"/>
</dbReference>
<sequence length="1173" mass="124855">MRITQTTLRALVLVLTLVYDRASADYTALPRWGQAVALVNNVLFVHGGRTDQYNEYSYTSAPPNNDLLFLSLSSSFDPSSPPWQYVGGSSNSSLPQGPVVSWHTLSAYESNNLLLFGGVPGPNALPPQVDLADSAYLLDVYNRLAPSWTSESQSWASEPIRRMYLSASSTGGKVYIIGGEKADGSGSAFSDHYVFDPSGPSFNQLPTSNAPPDLYGHASVVLSNGTLLVLGGYSPSQSSLLPFNRIWSLDTTQSTLQWTSFSVSGSNLPNPRRGFAAVKLDGDQVLIHGGGDATLQNTYSDGWILDTSQNPVTWSTLSQLTQLGARKDHFAVAVGSEVVFGFGFSSNSPAPAALQVYDISTSAWQPSYTPIPTLTATTLPPATQTETGTGLGTGTGTGTGLGRGSATGSATGGSGSGSGSGSGTHSGFPASPTSSGASGGGDSGQGEGDGGHDSRNEALPIALGTVFGALGLLVASALVTYYVRRHREQQGDAFHLIGGRDDDESAHLEGAGRLLPARMANSGDAGWLTGGRNVLVRLGRSTGLVTRSAAERRDILADEDTREFGLTSRYNWSRQASSSTTSTARTVWGFERPKLVGLVQGSWTSFRSLGGVMLGAAAARGTTSREASGSSRATAWYEKDELLYEPFSESSLMRMGDPTPKRPKASRELSTGSVWSYTSYNDPFEDPAVEVLHDVGSEEGHDDEKEEKTGLLSRAPLPNLRTAIPKTFTAGTSLSPVTEVMSRTSMSNSLSSHSREDGLASPYDTLRRSSQEYSRSPPPRPTSIIDANPRPTEPLRRSDSWWVRFAKTSFLDRRHSDPSRSSRAPLDFRDPHPPPRLVTIEESPQSTSKSPETPESAQRRVQNFTYSSQHARSRSSMQTVKTADSEALERMAATADVQRMGSHVTSPSTASESQTVNPETETTRSMPPFSTSARTMGHGRDSSSDSGKWRDSGAWSSSPLSMSAKAATSHAEGTDSHVSSPPLTGSARAALGQGGMATTSPPLSSPAHATSSERPSTERKSLSDIVATGYTPMHTPESGLHSPPSLPLSIMAVTGQDVPSVLSPEEMTPEEFGVPERESPSSQSSRSSAHSSGRRLPGGNVASRVQAYERRMSLDAETSTSPPPRNTRKREERSHGRPITVNYGLVQRPSLFVANPDDRHSSRGSSDSSLYQS</sequence>
<proteinExistence type="predicted"/>
<dbReference type="InterPro" id="IPR011043">
    <property type="entry name" value="Gal_Oxase/kelch_b-propeller"/>
</dbReference>
<dbReference type="AlphaFoldDB" id="A0A165N0U1"/>
<evidence type="ECO:0000256" key="1">
    <source>
        <dbReference type="ARBA" id="ARBA00022441"/>
    </source>
</evidence>
<feature type="chain" id="PRO_5007862772" evidence="4">
    <location>
        <begin position="25"/>
        <end position="1173"/>
    </location>
</feature>
<dbReference type="Proteomes" id="UP000076761">
    <property type="component" value="Unassembled WGS sequence"/>
</dbReference>
<dbReference type="STRING" id="1314782.A0A165N0U1"/>
<dbReference type="Pfam" id="PF24681">
    <property type="entry name" value="Kelch_KLHDC2_KLHL20_DRC7"/>
    <property type="match status" value="1"/>
</dbReference>
<evidence type="ECO:0000313" key="5">
    <source>
        <dbReference type="EMBL" id="KZT19033.1"/>
    </source>
</evidence>
<evidence type="ECO:0000313" key="6">
    <source>
        <dbReference type="Proteomes" id="UP000076761"/>
    </source>
</evidence>
<feature type="region of interest" description="Disordered" evidence="3">
    <location>
        <begin position="812"/>
        <end position="1173"/>
    </location>
</feature>
<keyword evidence="2" id="KW-0677">Repeat</keyword>
<feature type="compositionally biased region" description="Basic and acidic residues" evidence="3">
    <location>
        <begin position="812"/>
        <end position="833"/>
    </location>
</feature>
<reference evidence="5 6" key="1">
    <citation type="journal article" date="2016" name="Mol. Biol. Evol.">
        <title>Comparative Genomics of Early-Diverging Mushroom-Forming Fungi Provides Insights into the Origins of Lignocellulose Decay Capabilities.</title>
        <authorList>
            <person name="Nagy L.G."/>
            <person name="Riley R."/>
            <person name="Tritt A."/>
            <person name="Adam C."/>
            <person name="Daum C."/>
            <person name="Floudas D."/>
            <person name="Sun H."/>
            <person name="Yadav J.S."/>
            <person name="Pangilinan J."/>
            <person name="Larsson K.H."/>
            <person name="Matsuura K."/>
            <person name="Barry K."/>
            <person name="Labutti K."/>
            <person name="Kuo R."/>
            <person name="Ohm R.A."/>
            <person name="Bhattacharya S.S."/>
            <person name="Shirouzu T."/>
            <person name="Yoshinaga Y."/>
            <person name="Martin F.M."/>
            <person name="Grigoriev I.V."/>
            <person name="Hibbett D.S."/>
        </authorList>
    </citation>
    <scope>NUCLEOTIDE SEQUENCE [LARGE SCALE GENOMIC DNA]</scope>
    <source>
        <strain evidence="5 6">HHB14362 ss-1</strain>
    </source>
</reference>
<protein>
    <submittedName>
        <fullName evidence="5">Galactose oxidase</fullName>
    </submittedName>
</protein>
<feature type="compositionally biased region" description="Gly residues" evidence="3">
    <location>
        <begin position="437"/>
        <end position="448"/>
    </location>
</feature>
<organism evidence="5 6">
    <name type="scientific">Neolentinus lepideus HHB14362 ss-1</name>
    <dbReference type="NCBI Taxonomy" id="1314782"/>
    <lineage>
        <taxon>Eukaryota</taxon>
        <taxon>Fungi</taxon>
        <taxon>Dikarya</taxon>
        <taxon>Basidiomycota</taxon>
        <taxon>Agaricomycotina</taxon>
        <taxon>Agaricomycetes</taxon>
        <taxon>Gloeophyllales</taxon>
        <taxon>Gloeophyllaceae</taxon>
        <taxon>Neolentinus</taxon>
    </lineage>
</organism>
<feature type="compositionally biased region" description="Low complexity" evidence="3">
    <location>
        <begin position="425"/>
        <end position="436"/>
    </location>
</feature>
<accession>A0A165N0U1</accession>
<feature type="compositionally biased region" description="Basic and acidic residues" evidence="3">
    <location>
        <begin position="938"/>
        <end position="951"/>
    </location>
</feature>
<dbReference type="OrthoDB" id="432528at2759"/>
<feature type="compositionally biased region" description="Gly residues" evidence="3">
    <location>
        <begin position="389"/>
        <end position="424"/>
    </location>
</feature>
<dbReference type="Gene3D" id="2.120.10.80">
    <property type="entry name" value="Kelch-type beta propeller"/>
    <property type="match status" value="3"/>
</dbReference>
<keyword evidence="1" id="KW-0880">Kelch repeat</keyword>
<keyword evidence="4" id="KW-0732">Signal</keyword>
<name>A0A165N0U1_9AGAM</name>
<gene>
    <name evidence="5" type="ORF">NEOLEDRAFT_1142627</name>
</gene>
<feature type="region of interest" description="Disordered" evidence="3">
    <location>
        <begin position="739"/>
        <end position="796"/>
    </location>
</feature>
<feature type="region of interest" description="Disordered" evidence="3">
    <location>
        <begin position="375"/>
        <end position="456"/>
    </location>
</feature>
<evidence type="ECO:0000256" key="3">
    <source>
        <dbReference type="SAM" id="MobiDB-lite"/>
    </source>
</evidence>
<dbReference type="EMBL" id="KV425652">
    <property type="protein sequence ID" value="KZT19033.1"/>
    <property type="molecule type" value="Genomic_DNA"/>
</dbReference>
<dbReference type="InParanoid" id="A0A165N0U1"/>
<feature type="compositionally biased region" description="Low complexity" evidence="3">
    <location>
        <begin position="375"/>
        <end position="388"/>
    </location>
</feature>
<keyword evidence="6" id="KW-1185">Reference proteome</keyword>
<feature type="compositionally biased region" description="Low complexity" evidence="3">
    <location>
        <begin position="1163"/>
        <end position="1173"/>
    </location>
</feature>
<dbReference type="PANTHER" id="PTHR46093">
    <property type="entry name" value="ACYL-COA-BINDING DOMAIN-CONTAINING PROTEIN 5"/>
    <property type="match status" value="1"/>
</dbReference>
<dbReference type="InterPro" id="IPR015915">
    <property type="entry name" value="Kelch-typ_b-propeller"/>
</dbReference>
<feature type="compositionally biased region" description="Polar residues" evidence="3">
    <location>
        <begin position="903"/>
        <end position="934"/>
    </location>
</feature>
<feature type="signal peptide" evidence="4">
    <location>
        <begin position="1"/>
        <end position="24"/>
    </location>
</feature>
<feature type="compositionally biased region" description="Polar residues" evidence="3">
    <location>
        <begin position="842"/>
        <end position="882"/>
    </location>
</feature>
<feature type="compositionally biased region" description="Polar residues" evidence="3">
    <location>
        <begin position="996"/>
        <end position="1014"/>
    </location>
</feature>
<feature type="compositionally biased region" description="Low complexity" evidence="3">
    <location>
        <begin position="1080"/>
        <end position="1095"/>
    </location>
</feature>
<feature type="compositionally biased region" description="Low complexity" evidence="3">
    <location>
        <begin position="742"/>
        <end position="752"/>
    </location>
</feature>